<dbReference type="InterPro" id="IPR020904">
    <property type="entry name" value="Sc_DH/Rdtase_CS"/>
</dbReference>
<evidence type="ECO:0000256" key="3">
    <source>
        <dbReference type="ARBA" id="ARBA00023002"/>
    </source>
</evidence>
<comment type="similarity">
    <text evidence="1">Belongs to the short-chain dehydrogenases/reductases (SDR) family.</text>
</comment>
<reference evidence="4 5" key="1">
    <citation type="submission" date="2024-06" db="EMBL/GenBank/DDBJ databases">
        <title>Complete genome of Phlyctema vagabunda strain 19-DSS-EL-015.</title>
        <authorList>
            <person name="Fiorenzani C."/>
        </authorList>
    </citation>
    <scope>NUCLEOTIDE SEQUENCE [LARGE SCALE GENOMIC DNA]</scope>
    <source>
        <strain evidence="4 5">19-DSS-EL-015</strain>
    </source>
</reference>
<dbReference type="Proteomes" id="UP001629113">
    <property type="component" value="Unassembled WGS sequence"/>
</dbReference>
<evidence type="ECO:0008006" key="6">
    <source>
        <dbReference type="Google" id="ProtNLM"/>
    </source>
</evidence>
<keyword evidence="5" id="KW-1185">Reference proteome</keyword>
<dbReference type="Pfam" id="PF00106">
    <property type="entry name" value="adh_short"/>
    <property type="match status" value="1"/>
</dbReference>
<dbReference type="Gene3D" id="3.40.50.720">
    <property type="entry name" value="NAD(P)-binding Rossmann-like Domain"/>
    <property type="match status" value="1"/>
</dbReference>
<evidence type="ECO:0000256" key="1">
    <source>
        <dbReference type="ARBA" id="ARBA00006484"/>
    </source>
</evidence>
<dbReference type="PANTHER" id="PTHR43180">
    <property type="entry name" value="3-OXOACYL-(ACYL-CARRIER-PROTEIN) REDUCTASE (AFU_ORTHOLOGUE AFUA_6G11210)"/>
    <property type="match status" value="1"/>
</dbReference>
<keyword evidence="3" id="KW-0560">Oxidoreductase</keyword>
<dbReference type="PANTHER" id="PTHR43180:SF33">
    <property type="entry name" value="15-HYDROXYPROSTAGLANDIN DEHYDROGENASE [NAD(+)]-LIKE"/>
    <property type="match status" value="1"/>
</dbReference>
<gene>
    <name evidence="4" type="ORF">PVAG01_00213</name>
</gene>
<comment type="caution">
    <text evidence="4">The sequence shown here is derived from an EMBL/GenBank/DDBJ whole genome shotgun (WGS) entry which is preliminary data.</text>
</comment>
<dbReference type="SUPFAM" id="SSF51735">
    <property type="entry name" value="NAD(P)-binding Rossmann-fold domains"/>
    <property type="match status" value="1"/>
</dbReference>
<evidence type="ECO:0000256" key="2">
    <source>
        <dbReference type="ARBA" id="ARBA00022857"/>
    </source>
</evidence>
<dbReference type="InterPro" id="IPR036291">
    <property type="entry name" value="NAD(P)-bd_dom_sf"/>
</dbReference>
<keyword evidence="2" id="KW-0521">NADP</keyword>
<proteinExistence type="inferred from homology"/>
<dbReference type="PRINTS" id="PR00081">
    <property type="entry name" value="GDHRDH"/>
</dbReference>
<dbReference type="InterPro" id="IPR002347">
    <property type="entry name" value="SDR_fam"/>
</dbReference>
<organism evidence="4 5">
    <name type="scientific">Phlyctema vagabunda</name>
    <dbReference type="NCBI Taxonomy" id="108571"/>
    <lineage>
        <taxon>Eukaryota</taxon>
        <taxon>Fungi</taxon>
        <taxon>Dikarya</taxon>
        <taxon>Ascomycota</taxon>
        <taxon>Pezizomycotina</taxon>
        <taxon>Leotiomycetes</taxon>
        <taxon>Helotiales</taxon>
        <taxon>Dermateaceae</taxon>
        <taxon>Phlyctema</taxon>
    </lineage>
</organism>
<accession>A0ABR4PTL3</accession>
<sequence length="285" mass="31989">MTTHHFNVEELDILQGKTILITGAATGIGRETVIIAHRHGANVAFGDWNVELGQAFAETLSERVLFRQCDVSKFEDVLQLFQSTWERFGTIHAVIGNAGINTENFMEDEYENDVPKLKAPDLTSINVNLIGQIYTAKCALHYFKKWPEERCQLVMTGSAASFIDTPPLYLYCAGKAGILGFMRGLRTQVIKQNVTVNMVAPWMTVTPMLLPELLKIWGDLPANQPEGVAHALILPILRPELNGKAFFVAGHEIVDFEDKLQEFQHLWMGEQLSLDVNEGQRRLIP</sequence>
<protein>
    <recommendedName>
        <fullName evidence="6">NAD(P)-binding protein</fullName>
    </recommendedName>
</protein>
<evidence type="ECO:0000313" key="4">
    <source>
        <dbReference type="EMBL" id="KAL3426704.1"/>
    </source>
</evidence>
<dbReference type="EMBL" id="JBFCZG010000001">
    <property type="protein sequence ID" value="KAL3426704.1"/>
    <property type="molecule type" value="Genomic_DNA"/>
</dbReference>
<evidence type="ECO:0000313" key="5">
    <source>
        <dbReference type="Proteomes" id="UP001629113"/>
    </source>
</evidence>
<dbReference type="PROSITE" id="PS00061">
    <property type="entry name" value="ADH_SHORT"/>
    <property type="match status" value="1"/>
</dbReference>
<name>A0ABR4PTL3_9HELO</name>